<evidence type="ECO:0000256" key="2">
    <source>
        <dbReference type="ARBA" id="ARBA00010790"/>
    </source>
</evidence>
<keyword evidence="4" id="KW-0274">FAD</keyword>
<dbReference type="AlphaFoldDB" id="A0A848LLM0"/>
<evidence type="ECO:0000313" key="8">
    <source>
        <dbReference type="EMBL" id="NMO18705.1"/>
    </source>
</evidence>
<evidence type="ECO:0000256" key="4">
    <source>
        <dbReference type="ARBA" id="ARBA00022827"/>
    </source>
</evidence>
<reference evidence="8 9" key="1">
    <citation type="submission" date="2020-04" db="EMBL/GenBank/DDBJ databases">
        <title>Draft genome of Pyxidicoccus fallax type strain.</title>
        <authorList>
            <person name="Whitworth D.E."/>
        </authorList>
    </citation>
    <scope>NUCLEOTIDE SEQUENCE [LARGE SCALE GENOMIC DNA]</scope>
    <source>
        <strain evidence="8 9">DSM 14698</strain>
    </source>
</reference>
<keyword evidence="6" id="KW-0443">Lipid metabolism</keyword>
<evidence type="ECO:0000256" key="3">
    <source>
        <dbReference type="ARBA" id="ARBA00022630"/>
    </source>
</evidence>
<keyword evidence="9" id="KW-1185">Reference proteome</keyword>
<organism evidence="8 9">
    <name type="scientific">Pyxidicoccus fallax</name>
    <dbReference type="NCBI Taxonomy" id="394095"/>
    <lineage>
        <taxon>Bacteria</taxon>
        <taxon>Pseudomonadati</taxon>
        <taxon>Myxococcota</taxon>
        <taxon>Myxococcia</taxon>
        <taxon>Myxococcales</taxon>
        <taxon>Cystobacterineae</taxon>
        <taxon>Myxococcaceae</taxon>
        <taxon>Pyxidicoccus</taxon>
    </lineage>
</organism>
<feature type="domain" description="PNPLA" evidence="7">
    <location>
        <begin position="1"/>
        <end position="152"/>
    </location>
</feature>
<dbReference type="PANTHER" id="PTHR47470:SF1">
    <property type="entry name" value="FAD-DEPENDENT OXIDOREDUCTASE 2 FAD BINDING DOMAIN-CONTAINING PROTEIN"/>
    <property type="match status" value="1"/>
</dbReference>
<dbReference type="Proteomes" id="UP000518300">
    <property type="component" value="Unassembled WGS sequence"/>
</dbReference>
<comment type="similarity">
    <text evidence="2">Belongs to the GMC oxidoreductase family.</text>
</comment>
<evidence type="ECO:0000256" key="1">
    <source>
        <dbReference type="ARBA" id="ARBA00001974"/>
    </source>
</evidence>
<evidence type="ECO:0000256" key="6">
    <source>
        <dbReference type="ARBA" id="ARBA00023098"/>
    </source>
</evidence>
<keyword evidence="3" id="KW-0285">Flavoprotein</keyword>
<dbReference type="Pfam" id="PF01734">
    <property type="entry name" value="Patatin"/>
    <property type="match status" value="1"/>
</dbReference>
<dbReference type="Gene3D" id="3.40.1090.10">
    <property type="entry name" value="Cytosolic phospholipase A2 catalytic domain"/>
    <property type="match status" value="1"/>
</dbReference>
<name>A0A848LLM0_9BACT</name>
<dbReference type="InterPro" id="IPR052542">
    <property type="entry name" value="Cholesterol_Oxidase"/>
</dbReference>
<dbReference type="GO" id="GO:0006629">
    <property type="term" value="P:lipid metabolic process"/>
    <property type="evidence" value="ECO:0007669"/>
    <property type="project" value="UniProtKB-KW"/>
</dbReference>
<dbReference type="PANTHER" id="PTHR47470">
    <property type="entry name" value="CHOLESTEROL OXIDASE"/>
    <property type="match status" value="1"/>
</dbReference>
<dbReference type="InterPro" id="IPR016035">
    <property type="entry name" value="Acyl_Trfase/lysoPLipase"/>
</dbReference>
<protein>
    <submittedName>
        <fullName evidence="8">Patatin-like phospholipase family protein</fullName>
    </submittedName>
</protein>
<sequence length="504" mass="55524">MRAAWQAGALRALIDAGIVFQHADATSSGILNLAMWLSGLSPDELCARWRTLPVRDFLSFAAPRQSLDLLDVEALGDAERLVHRVLPHLGVDPSAIRASMLLDGTFNVCDFARKVTETVPHTRVDLDLLVAGLSPPVLMPPVNRDGTLYTDALWSQHDNLMEAVRRGADVIWVLWCIGNTPAYGRGLLTQYSHLAELSANGALFAELDRLREINERILAGEKVMGHERPIAVHLVKPERPLPLDTDVYDGHVTAASLIDMGYSDAWRYLDVRGEQGLPLTPEITLTTEPRPDLTFRESLTGPFTLGPTDPMAGALDPRARPLTLHLTISVADMDAFVTDIRHSARLVARLDFAPFGMDIPVRQGSFNIFHSQDDPRTRRMTYGLRFAHDGREYFLEGTRTIPAAHGARLWKDTTRLFCQLHEGRDARGPVVGAGVLTLGARQILQLISSMHPARRGAAGLTAMARFGRFFLGPLWERYAPLARAHPGAVEPTTPVKQRAGAPLV</sequence>
<dbReference type="EMBL" id="JABBJJ010000150">
    <property type="protein sequence ID" value="NMO18705.1"/>
    <property type="molecule type" value="Genomic_DNA"/>
</dbReference>
<dbReference type="InterPro" id="IPR002641">
    <property type="entry name" value="PNPLA_dom"/>
</dbReference>
<comment type="caution">
    <text evidence="8">The sequence shown here is derived from an EMBL/GenBank/DDBJ whole genome shotgun (WGS) entry which is preliminary data.</text>
</comment>
<comment type="cofactor">
    <cofactor evidence="1">
        <name>FAD</name>
        <dbReference type="ChEBI" id="CHEBI:57692"/>
    </cofactor>
</comment>
<dbReference type="GO" id="GO:0016491">
    <property type="term" value="F:oxidoreductase activity"/>
    <property type="evidence" value="ECO:0007669"/>
    <property type="project" value="UniProtKB-KW"/>
</dbReference>
<gene>
    <name evidence="8" type="ORF">HG543_28140</name>
</gene>
<proteinExistence type="inferred from homology"/>
<evidence type="ECO:0000259" key="7">
    <source>
        <dbReference type="Pfam" id="PF01734"/>
    </source>
</evidence>
<accession>A0A848LLM0</accession>
<evidence type="ECO:0000313" key="9">
    <source>
        <dbReference type="Proteomes" id="UP000518300"/>
    </source>
</evidence>
<dbReference type="SUPFAM" id="SSF52151">
    <property type="entry name" value="FabD/lysophospholipase-like"/>
    <property type="match status" value="1"/>
</dbReference>
<evidence type="ECO:0000256" key="5">
    <source>
        <dbReference type="ARBA" id="ARBA00023002"/>
    </source>
</evidence>
<keyword evidence="5" id="KW-0560">Oxidoreductase</keyword>